<dbReference type="RefSeq" id="WP_129274734.1">
    <property type="nucleotide sequence ID" value="NZ_MZXW01000050.1"/>
</dbReference>
<organism evidence="5 6">
    <name type="scientific">Bradyrhizobium betae</name>
    <dbReference type="NCBI Taxonomy" id="244734"/>
    <lineage>
        <taxon>Bacteria</taxon>
        <taxon>Pseudomonadati</taxon>
        <taxon>Pseudomonadota</taxon>
        <taxon>Alphaproteobacteria</taxon>
        <taxon>Hyphomicrobiales</taxon>
        <taxon>Nitrobacteraceae</taxon>
        <taxon>Bradyrhizobium</taxon>
    </lineage>
</organism>
<feature type="transmembrane region" description="Helical" evidence="2">
    <location>
        <begin position="1103"/>
        <end position="1124"/>
    </location>
</feature>
<accession>A0A4Q1UM04</accession>
<protein>
    <recommendedName>
        <fullName evidence="7">PNPLA domain-containing protein</fullName>
    </recommendedName>
</protein>
<gene>
    <name evidence="5" type="ORF">B5V03_33680</name>
</gene>
<proteinExistence type="predicted"/>
<evidence type="ECO:0000259" key="3">
    <source>
        <dbReference type="Pfam" id="PF01734"/>
    </source>
</evidence>
<keyword evidence="2" id="KW-1133">Transmembrane helix</keyword>
<dbReference type="EMBL" id="MZXW01000050">
    <property type="protein sequence ID" value="RXT36598.1"/>
    <property type="molecule type" value="Genomic_DNA"/>
</dbReference>
<keyword evidence="2" id="KW-0812">Transmembrane</keyword>
<dbReference type="Gene3D" id="3.40.1090.10">
    <property type="entry name" value="Cytosolic phospholipase A2 catalytic domain"/>
    <property type="match status" value="1"/>
</dbReference>
<feature type="transmembrane region" description="Helical" evidence="2">
    <location>
        <begin position="1063"/>
        <end position="1082"/>
    </location>
</feature>
<evidence type="ECO:0000256" key="1">
    <source>
        <dbReference type="ARBA" id="ARBA00023098"/>
    </source>
</evidence>
<evidence type="ECO:0000256" key="2">
    <source>
        <dbReference type="SAM" id="Phobius"/>
    </source>
</evidence>
<evidence type="ECO:0000313" key="6">
    <source>
        <dbReference type="Proteomes" id="UP000290819"/>
    </source>
</evidence>
<feature type="transmembrane region" description="Helical" evidence="2">
    <location>
        <begin position="1037"/>
        <end position="1057"/>
    </location>
</feature>
<dbReference type="GO" id="GO:0006629">
    <property type="term" value="P:lipid metabolic process"/>
    <property type="evidence" value="ECO:0007669"/>
    <property type="project" value="UniProtKB-KW"/>
</dbReference>
<comment type="caution">
    <text evidence="5">The sequence shown here is derived from an EMBL/GenBank/DDBJ whole genome shotgun (WGS) entry which is preliminary data.</text>
</comment>
<keyword evidence="1" id="KW-0443">Lipid metabolism</keyword>
<name>A0A4Q1UM04_9BRAD</name>
<keyword evidence="6" id="KW-1185">Reference proteome</keyword>
<feature type="domain" description="PNPLA" evidence="3">
    <location>
        <begin position="110"/>
        <end position="347"/>
    </location>
</feature>
<dbReference type="NCBIfam" id="TIGR03607">
    <property type="entry name" value="patatin-like protein"/>
    <property type="match status" value="1"/>
</dbReference>
<evidence type="ECO:0000313" key="5">
    <source>
        <dbReference type="EMBL" id="RXT36598.1"/>
    </source>
</evidence>
<dbReference type="AlphaFoldDB" id="A0A4Q1UM04"/>
<dbReference type="OrthoDB" id="8728704at2"/>
<sequence length="1154" mass="130068">MDAAATGLPMQDNLYSREIRFGVVMYGGVSLAIYINGVTNELYEMACATPKQSDDLSLPGTRWVYRKASWLLRDENLRARYLAYLADQKLPPEKRTVEDPFADMSALPPGQRTRFVVDSLSGTSAGGINGIFLAKALVSGQKFAPLKTLWVEEGDIGRLLNDKASYEGLEFARTGSPPQSLLNSDRMYVKLLDAFETMKKEDKGRIAPTAGGESQLVDELDLYVTTTDIRGAVVPLRLFDKVVYEQRYKQVYHFQYSVGGDNHFAESYVPFLAFAARCTSSFPFAFEPMSVSDAERLCNARQTVANVSFEPWKSFFTGLSVADTTGNGWRDRAFGDGGYLDNKPFSYVVEALSWRLGSVPMERKLIYIEPAPAHPETEQGSSTRKPDALENALAAMLTIPQDETIREDIEAVLVRNRRIERVERIVRQVEVDIEARDKDPFERIEFDENGEVFPWRSRDMRNMVDYYGVAFLPYRHLRLMTVTDDIADRLAVWWGVDRRSDQFYALRALARAWREENFYEYKKKGDPRSESVNAFLDDYDIKYRLRRTGFILRKVHQLRSLFHKAERPGEENTWSDVETHLMRRWEKFRSGRHMDSAVRFAALDRLADQLGEAIAELRRATWQLKPPNNPDRSECHDALIQTLRLILGQEPDPDLKALTTKSGKRVDLPSDLPPPSPLRTLQENVFANAQTLFKYTKGTEATTLQKALEADILALKKGYKPLVDKAADGQLPLPQALLGNPQLRPCKETDEGGPKVQIEIADVTLPGDVGALNTWEGTLVRQFLAEYFTRFDEYDQASFPLYYDTGTGEPSTVEVVRISPDDATSLIDERNSGRRKLAGTALMNFGAFLDEQWRRNDIMWGRLDGCERILATLFPAAGDTLIREALLAEAQGIIVREEMKPENYDELVDGFTKALADEKYKALEDDFNVLWNKLALTAGGQRRTQIGEALKDVLSDKGMLDYVRDHYQVEGKTDTKGMLRTGSRALTITGRILDQVEQARRGQRGLMVWITHVCRAAQSLLSLSIPGSFGQAVFRNWLMLLYVMEGLIFGVGMLFGWTSTRNIGVMALCMTGGLHLASAMIGDYIDRRLKPARWQGWTRSIKWTVRGLALAAVLLIFFGAMTVANSGLRGISCPAGHNVLGPVFDIFCRPKSGS</sequence>
<reference evidence="5 6" key="1">
    <citation type="submission" date="2017-03" db="EMBL/GenBank/DDBJ databases">
        <authorList>
            <person name="Safronova V.I."/>
            <person name="Sazanova A.L."/>
            <person name="Chirak E.R."/>
        </authorList>
    </citation>
    <scope>NUCLEOTIDE SEQUENCE [LARGE SCALE GENOMIC DNA]</scope>
    <source>
        <strain evidence="5 6">Opo-243</strain>
    </source>
</reference>
<dbReference type="Pfam" id="PF11856">
    <property type="entry name" value="DUF3376"/>
    <property type="match status" value="1"/>
</dbReference>
<dbReference type="InterPro" id="IPR016035">
    <property type="entry name" value="Acyl_Trfase/lysoPLipase"/>
</dbReference>
<keyword evidence="2" id="KW-0472">Membrane</keyword>
<dbReference type="InterPro" id="IPR019894">
    <property type="entry name" value="Patatin-related_protein"/>
</dbReference>
<dbReference type="InterPro" id="IPR024282">
    <property type="entry name" value="DUF3376"/>
</dbReference>
<dbReference type="SUPFAM" id="SSF52151">
    <property type="entry name" value="FabD/lysophospholipase-like"/>
    <property type="match status" value="1"/>
</dbReference>
<dbReference type="InterPro" id="IPR002641">
    <property type="entry name" value="PNPLA_dom"/>
</dbReference>
<evidence type="ECO:0000259" key="4">
    <source>
        <dbReference type="Pfam" id="PF11856"/>
    </source>
</evidence>
<dbReference type="Pfam" id="PF01734">
    <property type="entry name" value="Patatin"/>
    <property type="match status" value="1"/>
</dbReference>
<dbReference type="Proteomes" id="UP000290819">
    <property type="component" value="Unassembled WGS sequence"/>
</dbReference>
<feature type="domain" description="DUF3376" evidence="4">
    <location>
        <begin position="794"/>
        <end position="898"/>
    </location>
</feature>
<evidence type="ECO:0008006" key="7">
    <source>
        <dbReference type="Google" id="ProtNLM"/>
    </source>
</evidence>
<feature type="transmembrane region" description="Helical" evidence="2">
    <location>
        <begin position="1006"/>
        <end position="1025"/>
    </location>
</feature>